<feature type="compositionally biased region" description="Polar residues" evidence="1">
    <location>
        <begin position="281"/>
        <end position="296"/>
    </location>
</feature>
<accession>A0A5N6UDW2</accession>
<protein>
    <submittedName>
        <fullName evidence="2">Uncharacterized protein</fullName>
    </submittedName>
</protein>
<sequence length="324" mass="36164">MPLLKKTSRKDSPTTSLNLSHSSLEHGGLGIIATCERGRLSDPVADLASRKNIPGLHHRSTSGTSQFSSASSSSMNKPGSQNIHLVRQATRSYTPPLSQSHQVSLFDSDASGNRDSVEEEPLGWSGSDTFYPSVRASSKQKPRLSLQTHNNSFTRLPGISQTNVAGRSSFGYSRDNTSTLDTASPISRSSLDFVFRSRTKTSTDPIARAATVQAARQAFEEKEAAKNRKFEEQQMKAEEKQIRRREKHHWRASLRDEETPSPVWEKEPQDAPNLPCGFDPISSTPQPGSNSGSWKSQPKNTWMLFLTWLRTRIFKLRRRIRNLG</sequence>
<dbReference type="OrthoDB" id="5377213at2759"/>
<feature type="compositionally biased region" description="Polar residues" evidence="1">
    <location>
        <begin position="13"/>
        <end position="22"/>
    </location>
</feature>
<feature type="compositionally biased region" description="Basic and acidic residues" evidence="1">
    <location>
        <begin position="225"/>
        <end position="241"/>
    </location>
</feature>
<organism evidence="2 3">
    <name type="scientific">Aspergillus tamarii</name>
    <dbReference type="NCBI Taxonomy" id="41984"/>
    <lineage>
        <taxon>Eukaryota</taxon>
        <taxon>Fungi</taxon>
        <taxon>Dikarya</taxon>
        <taxon>Ascomycota</taxon>
        <taxon>Pezizomycotina</taxon>
        <taxon>Eurotiomycetes</taxon>
        <taxon>Eurotiomycetidae</taxon>
        <taxon>Eurotiales</taxon>
        <taxon>Aspergillaceae</taxon>
        <taxon>Aspergillus</taxon>
        <taxon>Aspergillus subgen. Circumdati</taxon>
    </lineage>
</organism>
<dbReference type="AlphaFoldDB" id="A0A5N6UDW2"/>
<evidence type="ECO:0000313" key="3">
    <source>
        <dbReference type="Proteomes" id="UP000326950"/>
    </source>
</evidence>
<feature type="region of interest" description="Disordered" evidence="1">
    <location>
        <begin position="225"/>
        <end position="296"/>
    </location>
</feature>
<feature type="region of interest" description="Disordered" evidence="1">
    <location>
        <begin position="1"/>
        <end position="22"/>
    </location>
</feature>
<feature type="compositionally biased region" description="Basic residues" evidence="1">
    <location>
        <begin position="242"/>
        <end position="252"/>
    </location>
</feature>
<dbReference type="Proteomes" id="UP000326950">
    <property type="component" value="Unassembled WGS sequence"/>
</dbReference>
<proteinExistence type="predicted"/>
<dbReference type="EMBL" id="ML738763">
    <property type="protein sequence ID" value="KAE8156401.1"/>
    <property type="molecule type" value="Genomic_DNA"/>
</dbReference>
<evidence type="ECO:0000256" key="1">
    <source>
        <dbReference type="SAM" id="MobiDB-lite"/>
    </source>
</evidence>
<feature type="compositionally biased region" description="Polar residues" evidence="1">
    <location>
        <begin position="93"/>
        <end position="114"/>
    </location>
</feature>
<feature type="compositionally biased region" description="Basic and acidic residues" evidence="1">
    <location>
        <begin position="253"/>
        <end position="269"/>
    </location>
</feature>
<name>A0A5N6UDW2_ASPTM</name>
<feature type="region of interest" description="Disordered" evidence="1">
    <location>
        <begin position="93"/>
        <end position="124"/>
    </location>
</feature>
<evidence type="ECO:0000313" key="2">
    <source>
        <dbReference type="EMBL" id="KAE8156401.1"/>
    </source>
</evidence>
<feature type="compositionally biased region" description="Low complexity" evidence="1">
    <location>
        <begin position="61"/>
        <end position="74"/>
    </location>
</feature>
<gene>
    <name evidence="2" type="ORF">BDV40DRAFT_306102</name>
</gene>
<reference evidence="2 3" key="1">
    <citation type="submission" date="2019-04" db="EMBL/GenBank/DDBJ databases">
        <title>Friends and foes A comparative genomics study of 23 Aspergillus species from section Flavi.</title>
        <authorList>
            <consortium name="DOE Joint Genome Institute"/>
            <person name="Kjaerbolling I."/>
            <person name="Vesth T."/>
            <person name="Frisvad J.C."/>
            <person name="Nybo J.L."/>
            <person name="Theobald S."/>
            <person name="Kildgaard S."/>
            <person name="Isbrandt T."/>
            <person name="Kuo A."/>
            <person name="Sato A."/>
            <person name="Lyhne E.K."/>
            <person name="Kogle M.E."/>
            <person name="Wiebenga A."/>
            <person name="Kun R.S."/>
            <person name="Lubbers R.J."/>
            <person name="Makela M.R."/>
            <person name="Barry K."/>
            <person name="Chovatia M."/>
            <person name="Clum A."/>
            <person name="Daum C."/>
            <person name="Haridas S."/>
            <person name="He G."/>
            <person name="LaButti K."/>
            <person name="Lipzen A."/>
            <person name="Mondo S."/>
            <person name="Riley R."/>
            <person name="Salamov A."/>
            <person name="Simmons B.A."/>
            <person name="Magnuson J.K."/>
            <person name="Henrissat B."/>
            <person name="Mortensen U.H."/>
            <person name="Larsen T.O."/>
            <person name="Devries R.P."/>
            <person name="Grigoriev I.V."/>
            <person name="Machida M."/>
            <person name="Baker S.E."/>
            <person name="Andersen M.R."/>
        </authorList>
    </citation>
    <scope>NUCLEOTIDE SEQUENCE [LARGE SCALE GENOMIC DNA]</scope>
    <source>
        <strain evidence="2 3">CBS 117626</strain>
    </source>
</reference>
<feature type="region of interest" description="Disordered" evidence="1">
    <location>
        <begin position="51"/>
        <end position="80"/>
    </location>
</feature>
<keyword evidence="3" id="KW-1185">Reference proteome</keyword>